<comment type="caution">
    <text evidence="2">The sequence shown here is derived from an EMBL/GenBank/DDBJ whole genome shotgun (WGS) entry which is preliminary data.</text>
</comment>
<dbReference type="OrthoDB" id="7374090at2"/>
<proteinExistence type="predicted"/>
<evidence type="ECO:0000313" key="3">
    <source>
        <dbReference type="Proteomes" id="UP000233597"/>
    </source>
</evidence>
<dbReference type="EMBL" id="NWTK01000005">
    <property type="protein sequence ID" value="PKR54429.1"/>
    <property type="molecule type" value="Genomic_DNA"/>
</dbReference>
<keyword evidence="1" id="KW-0812">Transmembrane</keyword>
<reference evidence="2 3" key="1">
    <citation type="submission" date="2017-09" db="EMBL/GenBank/DDBJ databases">
        <title>Biodiversity and function of Thalassospira species in the particle-attached aromatic-hydrocarbon-degrading consortia from the surface seawater of the South China Sea.</title>
        <authorList>
            <person name="Dong C."/>
            <person name="Liu R."/>
            <person name="Shao Z."/>
        </authorList>
    </citation>
    <scope>NUCLEOTIDE SEQUENCE [LARGE SCALE GENOMIC DNA]</scope>
    <source>
        <strain evidence="2 3">CSC1P2</strain>
    </source>
</reference>
<evidence type="ECO:0000313" key="2">
    <source>
        <dbReference type="EMBL" id="PKR54429.1"/>
    </source>
</evidence>
<organism evidence="2 3">
    <name type="scientific">Thalassospira marina</name>
    <dbReference type="NCBI Taxonomy" id="2048283"/>
    <lineage>
        <taxon>Bacteria</taxon>
        <taxon>Pseudomonadati</taxon>
        <taxon>Pseudomonadota</taxon>
        <taxon>Alphaproteobacteria</taxon>
        <taxon>Rhodospirillales</taxon>
        <taxon>Thalassospiraceae</taxon>
        <taxon>Thalassospira</taxon>
    </lineage>
</organism>
<dbReference type="AlphaFoldDB" id="A0A2N3KV22"/>
<accession>A0A2N3KV22</accession>
<keyword evidence="1" id="KW-1133">Transmembrane helix</keyword>
<feature type="transmembrane region" description="Helical" evidence="1">
    <location>
        <begin position="7"/>
        <end position="27"/>
    </location>
</feature>
<feature type="transmembrane region" description="Helical" evidence="1">
    <location>
        <begin position="39"/>
        <end position="58"/>
    </location>
</feature>
<protein>
    <recommendedName>
        <fullName evidence="4">5-bromo-4-chloroindolyl phosphate hydrolysis protein</fullName>
    </recommendedName>
</protein>
<keyword evidence="1" id="KW-0472">Membrane</keyword>
<gene>
    <name evidence="2" type="ORF">COO20_09880</name>
</gene>
<evidence type="ECO:0000256" key="1">
    <source>
        <dbReference type="SAM" id="Phobius"/>
    </source>
</evidence>
<evidence type="ECO:0008006" key="4">
    <source>
        <dbReference type="Google" id="ProtNLM"/>
    </source>
</evidence>
<sequence length="240" mass="27395">MEKLRDWLSPTVIFGVAVIGFLCGTIYGKQFCGIQWETILAGFLGICGGYMAILAARWQDKVQRQRYIDACIDDVTHLKILTSAIRVMQQRLIKELNSALEVFQAPEEPAPDKKHLALLVHAHGRSQIKTIIDSCSSVQSATQQITGDFKTLITLMNRNGLSRFMMDLPLKKLQKRYAKLDNIPSHDPAITFDVERNIISKQLMQMRAVLQDRGLTNTFHAMTLMDRIIDHLKRERERLT</sequence>
<name>A0A2N3KV22_9PROT</name>
<dbReference type="Proteomes" id="UP000233597">
    <property type="component" value="Unassembled WGS sequence"/>
</dbReference>
<dbReference type="RefSeq" id="WP_101266039.1">
    <property type="nucleotide sequence ID" value="NZ_NWTK01000005.1"/>
</dbReference>